<dbReference type="KEGG" id="kpie:N5580_11960"/>
<proteinExistence type="predicted"/>
<accession>A0AAJ5QH27</accession>
<dbReference type="PANTHER" id="PTHR37943">
    <property type="entry name" value="PROTEIN VES"/>
    <property type="match status" value="1"/>
</dbReference>
<dbReference type="Gene3D" id="2.60.120.10">
    <property type="entry name" value="Jelly Rolls"/>
    <property type="match status" value="1"/>
</dbReference>
<dbReference type="Proteomes" id="UP001211544">
    <property type="component" value="Chromosome"/>
</dbReference>
<dbReference type="Pfam" id="PF05962">
    <property type="entry name" value="HutD"/>
    <property type="match status" value="1"/>
</dbReference>
<name>A0AAJ5QH27_9GAMM</name>
<dbReference type="AlphaFoldDB" id="A0AAJ5QH27"/>
<evidence type="ECO:0000313" key="2">
    <source>
        <dbReference type="Proteomes" id="UP001211544"/>
    </source>
</evidence>
<keyword evidence="2" id="KW-1185">Reference proteome</keyword>
<sequence>MRTRFCYADLQVSRWRNGGGETREIISYPPGEADFAWRASIATLSQDGAFSRFPGIDRVITLLRGDAVTLSAPALTHTLKPLQPWRFPGEWAIHAALRGESEDFNIMTRRDSWEAQVDVIAQTAASLHGVAWVTAGEWRLENGEPLCAAEGVWWLDEETQLTPATPDAQLLLTRLSRVP</sequence>
<protein>
    <submittedName>
        <fullName evidence="1">HutD family protein</fullName>
    </submittedName>
</protein>
<dbReference type="SUPFAM" id="SSF51182">
    <property type="entry name" value="RmlC-like cupins"/>
    <property type="match status" value="1"/>
</dbReference>
<dbReference type="InterPro" id="IPR014710">
    <property type="entry name" value="RmlC-like_jellyroll"/>
</dbReference>
<evidence type="ECO:0000313" key="1">
    <source>
        <dbReference type="EMBL" id="WBG89816.1"/>
    </source>
</evidence>
<reference evidence="1 2" key="1">
    <citation type="journal article" date="2022" name="J Glob Antimicrob Resist">
        <title>First complete genome of a multidrug resistant strain of the novel human pathogen Kalamiella piersonii (GABEKP28) identified in human saliva.</title>
        <authorList>
            <person name="McDonagh F."/>
            <person name="Singh N.K."/>
            <person name="Venkateswaran K."/>
            <person name="Lonappan A.M."/>
            <person name="Hallahan B."/>
            <person name="Tuohy A."/>
            <person name="Burke L."/>
            <person name="Kovarova A."/>
            <person name="Miliotis G."/>
        </authorList>
    </citation>
    <scope>NUCLEOTIDE SEQUENCE [LARGE SCALE GENOMIC DNA]</scope>
    <source>
        <strain evidence="1 2">GABEKP28</strain>
    </source>
</reference>
<dbReference type="EMBL" id="CP104758">
    <property type="protein sequence ID" value="WBG89816.1"/>
    <property type="molecule type" value="Genomic_DNA"/>
</dbReference>
<organism evidence="1 2">
    <name type="scientific">Pantoea piersonii</name>
    <dbReference type="NCBI Taxonomy" id="2364647"/>
    <lineage>
        <taxon>Bacteria</taxon>
        <taxon>Pseudomonadati</taxon>
        <taxon>Pseudomonadota</taxon>
        <taxon>Gammaproteobacteria</taxon>
        <taxon>Enterobacterales</taxon>
        <taxon>Erwiniaceae</taxon>
        <taxon>Pantoea</taxon>
    </lineage>
</organism>
<dbReference type="InterPro" id="IPR010282">
    <property type="entry name" value="Uncharacterised_HutD/Ves"/>
</dbReference>
<dbReference type="InterPro" id="IPR011051">
    <property type="entry name" value="RmlC_Cupin_sf"/>
</dbReference>
<gene>
    <name evidence="1" type="ORF">N5580_11960</name>
</gene>
<dbReference type="RefSeq" id="WP_269949247.1">
    <property type="nucleotide sequence ID" value="NZ_CP104758.1"/>
</dbReference>
<dbReference type="CDD" id="cd20293">
    <property type="entry name" value="cupin_HutD_N"/>
    <property type="match status" value="1"/>
</dbReference>
<dbReference type="PANTHER" id="PTHR37943:SF1">
    <property type="entry name" value="PROTEIN VES"/>
    <property type="match status" value="1"/>
</dbReference>